<accession>A0ABU3A4J2</accession>
<keyword evidence="6" id="KW-1185">Reference proteome</keyword>
<feature type="domain" description="Multidrug resistance protein MdtA-like barrel-sandwich hybrid" evidence="3">
    <location>
        <begin position="90"/>
        <end position="212"/>
    </location>
</feature>
<dbReference type="Pfam" id="PF25917">
    <property type="entry name" value="BSH_RND"/>
    <property type="match status" value="1"/>
</dbReference>
<dbReference type="SUPFAM" id="SSF111369">
    <property type="entry name" value="HlyD-like secretion proteins"/>
    <property type="match status" value="1"/>
</dbReference>
<dbReference type="Proteomes" id="UP001266357">
    <property type="component" value="Unassembled WGS sequence"/>
</dbReference>
<evidence type="ECO:0000256" key="1">
    <source>
        <dbReference type="ARBA" id="ARBA00009477"/>
    </source>
</evidence>
<evidence type="ECO:0000259" key="3">
    <source>
        <dbReference type="Pfam" id="PF25917"/>
    </source>
</evidence>
<dbReference type="PANTHER" id="PTHR30469">
    <property type="entry name" value="MULTIDRUG RESISTANCE PROTEIN MDTA"/>
    <property type="match status" value="1"/>
</dbReference>
<name>A0ABU3A4J2_9GAMM</name>
<evidence type="ECO:0000313" key="5">
    <source>
        <dbReference type="EMBL" id="MDT0604788.1"/>
    </source>
</evidence>
<reference evidence="5 6" key="1">
    <citation type="submission" date="2023-09" db="EMBL/GenBank/DDBJ databases">
        <authorList>
            <person name="Rey-Velasco X."/>
        </authorList>
    </citation>
    <scope>NUCLEOTIDE SEQUENCE [LARGE SCALE GENOMIC DNA]</scope>
    <source>
        <strain evidence="5 6">W431</strain>
    </source>
</reference>
<evidence type="ECO:0000259" key="4">
    <source>
        <dbReference type="Pfam" id="PF25989"/>
    </source>
</evidence>
<dbReference type="InterPro" id="IPR058637">
    <property type="entry name" value="YknX-like_C"/>
</dbReference>
<dbReference type="NCBIfam" id="TIGR01730">
    <property type="entry name" value="RND_mfp"/>
    <property type="match status" value="1"/>
</dbReference>
<protein>
    <submittedName>
        <fullName evidence="5">Efflux RND transporter periplasmic adaptor subunit</fullName>
    </submittedName>
</protein>
<keyword evidence="2" id="KW-0175">Coiled coil</keyword>
<evidence type="ECO:0000256" key="2">
    <source>
        <dbReference type="SAM" id="Coils"/>
    </source>
</evidence>
<feature type="coiled-coil region" evidence="2">
    <location>
        <begin position="105"/>
        <end position="177"/>
    </location>
</feature>
<comment type="caution">
    <text evidence="5">The sequence shown here is derived from an EMBL/GenBank/DDBJ whole genome shotgun (WGS) entry which is preliminary data.</text>
</comment>
<sequence length="374" mass="41531">MKYLQVKNKIRQSLFNQIVTFSLFTISLASFSVQALYYQEGQDKGHLVSVELAKTELVNPTMWLPGNVVSRKNSPISAEQTGQLLWIEDVGKQVKKGDLIANIDNRHLKLQLARQQAQVKQHQANVSYLTKQQKRLSTLNQKNNTSLSELERIIKDLAIAKNEVIALEMQVKQTELDIEKSAIKAPFSGNISQRFAHLGELITLGRPLIQLVDTKHLDIKVSAPLAIAKFLQADAQVLVKWQDKLIELPVRTWSKAGDQISRTFEVRLAADDLNLIAGSAVTVSLPKQNSKQATMVPRDALVLRENETFVLTVNEENQAKKVNVLVGQGVGRWVSVIGALGEGEQVVVRGGERLSDGQKVRKDQALAVTASTHL</sequence>
<dbReference type="Gene3D" id="2.40.420.20">
    <property type="match status" value="1"/>
</dbReference>
<comment type="similarity">
    <text evidence="1">Belongs to the membrane fusion protein (MFP) (TC 8.A.1) family.</text>
</comment>
<dbReference type="Gene3D" id="2.40.50.100">
    <property type="match status" value="1"/>
</dbReference>
<dbReference type="Gene3D" id="2.40.30.170">
    <property type="match status" value="1"/>
</dbReference>
<dbReference type="InterPro" id="IPR036676">
    <property type="entry name" value="PurM-like_C_sf"/>
</dbReference>
<dbReference type="SUPFAM" id="SSF56042">
    <property type="entry name" value="PurM C-terminal domain-like"/>
    <property type="match status" value="1"/>
</dbReference>
<feature type="domain" description="YknX-like C-terminal permuted SH3-like" evidence="4">
    <location>
        <begin position="294"/>
        <end position="361"/>
    </location>
</feature>
<proteinExistence type="inferred from homology"/>
<dbReference type="Pfam" id="PF25989">
    <property type="entry name" value="YknX_C"/>
    <property type="match status" value="1"/>
</dbReference>
<dbReference type="RefSeq" id="WP_311583541.1">
    <property type="nucleotide sequence ID" value="NZ_JAVRIF010000009.1"/>
</dbReference>
<gene>
    <name evidence="5" type="ORF">RM573_14375</name>
</gene>
<dbReference type="InterPro" id="IPR058625">
    <property type="entry name" value="MdtA-like_BSH"/>
</dbReference>
<organism evidence="5 6">
    <name type="scientific">Thalassotalea castellviae</name>
    <dbReference type="NCBI Taxonomy" id="3075612"/>
    <lineage>
        <taxon>Bacteria</taxon>
        <taxon>Pseudomonadati</taxon>
        <taxon>Pseudomonadota</taxon>
        <taxon>Gammaproteobacteria</taxon>
        <taxon>Alteromonadales</taxon>
        <taxon>Colwelliaceae</taxon>
        <taxon>Thalassotalea</taxon>
    </lineage>
</organism>
<evidence type="ECO:0000313" key="6">
    <source>
        <dbReference type="Proteomes" id="UP001266357"/>
    </source>
</evidence>
<dbReference type="EMBL" id="JAVRIF010000009">
    <property type="protein sequence ID" value="MDT0604788.1"/>
    <property type="molecule type" value="Genomic_DNA"/>
</dbReference>
<dbReference type="PANTHER" id="PTHR30469:SF15">
    <property type="entry name" value="HLYD FAMILY OF SECRETION PROTEINS"/>
    <property type="match status" value="1"/>
</dbReference>
<dbReference type="InterPro" id="IPR006143">
    <property type="entry name" value="RND_pump_MFP"/>
</dbReference>
<dbReference type="Gene3D" id="1.10.287.470">
    <property type="entry name" value="Helix hairpin bin"/>
    <property type="match status" value="1"/>
</dbReference>